<keyword evidence="4 19" id="KW-0812">Transmembrane</keyword>
<comment type="subcellular location">
    <subcellularLocation>
        <location evidence="3">Membrane</location>
        <topology evidence="3">Multi-pass membrane protein</topology>
    </subcellularLocation>
</comment>
<reference evidence="21" key="3">
    <citation type="submission" date="2025-09" db="UniProtKB">
        <authorList>
            <consortium name="Ensembl"/>
        </authorList>
    </citation>
    <scope>IDENTIFICATION</scope>
</reference>
<feature type="binding site" evidence="16">
    <location>
        <begin position="946"/>
        <end position="948"/>
    </location>
    <ligand>
        <name>ATP</name>
        <dbReference type="ChEBI" id="CHEBI:30616"/>
    </ligand>
</feature>
<evidence type="ECO:0000256" key="5">
    <source>
        <dbReference type="ARBA" id="ARBA00022723"/>
    </source>
</evidence>
<keyword evidence="12 15" id="KW-0472">Membrane</keyword>
<feature type="binding site" evidence="17">
    <location>
        <position position="295"/>
    </location>
    <ligand>
        <name>Mg(2+)</name>
        <dbReference type="ChEBI" id="CHEBI:18420"/>
        <label>2</label>
        <note>catalytic</note>
    </ligand>
</feature>
<feature type="binding site" evidence="17">
    <location>
        <position position="295"/>
    </location>
    <ligand>
        <name>Mg(2+)</name>
        <dbReference type="ChEBI" id="CHEBI:18420"/>
        <label>1</label>
        <note>catalytic</note>
    </ligand>
</feature>
<feature type="transmembrane region" description="Helical" evidence="19">
    <location>
        <begin position="624"/>
        <end position="655"/>
    </location>
</feature>
<dbReference type="PROSITE" id="PS50125">
    <property type="entry name" value="GUANYLATE_CYCLASE_2"/>
    <property type="match status" value="2"/>
</dbReference>
<dbReference type="PIRSF" id="PIRSF039050">
    <property type="entry name" value="Ade_cyc"/>
    <property type="match status" value="1"/>
</dbReference>
<dbReference type="SUPFAM" id="SSF55073">
    <property type="entry name" value="Nucleotide cyclase"/>
    <property type="match status" value="2"/>
</dbReference>
<dbReference type="GeneTree" id="ENSGT00940000154872"/>
<feature type="binding site" evidence="17">
    <location>
        <position position="339"/>
    </location>
    <ligand>
        <name>Mg(2+)</name>
        <dbReference type="ChEBI" id="CHEBI:18420"/>
        <label>2</label>
        <note>catalytic</note>
    </ligand>
</feature>
<gene>
    <name evidence="21" type="primary">ADCY1</name>
    <name evidence="21" type="synonym">LOC115591467</name>
</gene>
<keyword evidence="17" id="KW-0464">Manganese</keyword>
<keyword evidence="14 15" id="KW-0456">Lyase</keyword>
<feature type="domain" description="Guanylate cyclase" evidence="20">
    <location>
        <begin position="819"/>
        <end position="959"/>
    </location>
</feature>
<comment type="cofactor">
    <cofactor evidence="2">
        <name>Mn(2+)</name>
        <dbReference type="ChEBI" id="CHEBI:29035"/>
    </cofactor>
</comment>
<name>A0A671W4P1_SPAAU</name>
<dbReference type="AlphaFoldDB" id="A0A671W4P1"/>
<proteinExistence type="inferred from homology"/>
<keyword evidence="5 15" id="KW-0479">Metal-binding</keyword>
<evidence type="ECO:0000256" key="12">
    <source>
        <dbReference type="ARBA" id="ARBA00023136"/>
    </source>
</evidence>
<feature type="transmembrane region" description="Helical" evidence="19">
    <location>
        <begin position="591"/>
        <end position="612"/>
    </location>
</feature>
<dbReference type="GO" id="GO:0046872">
    <property type="term" value="F:metal ion binding"/>
    <property type="evidence" value="ECO:0007669"/>
    <property type="project" value="UniProtKB-KW"/>
</dbReference>
<dbReference type="GO" id="GO:0007189">
    <property type="term" value="P:adenylate cyclase-activating G protein-coupled receptor signaling pathway"/>
    <property type="evidence" value="ECO:0007669"/>
    <property type="project" value="TreeGrafter"/>
</dbReference>
<keyword evidence="9 15" id="KW-0460">Magnesium</keyword>
<dbReference type="InterPro" id="IPR018297">
    <property type="entry name" value="A/G_cyclase_CS"/>
</dbReference>
<feature type="binding site" evidence="16">
    <location>
        <begin position="295"/>
        <end position="300"/>
    </location>
    <ligand>
        <name>ATP</name>
        <dbReference type="ChEBI" id="CHEBI:30616"/>
    </ligand>
</feature>
<feature type="transmembrane region" description="Helical" evidence="19">
    <location>
        <begin position="710"/>
        <end position="730"/>
    </location>
</feature>
<feature type="transmembrane region" description="Helical" evidence="19">
    <location>
        <begin position="148"/>
        <end position="164"/>
    </location>
</feature>
<evidence type="ECO:0000256" key="2">
    <source>
        <dbReference type="ARBA" id="ARBA00001936"/>
    </source>
</evidence>
<feature type="binding site" evidence="16">
    <location>
        <position position="992"/>
    </location>
    <ligand>
        <name>ATP</name>
        <dbReference type="ChEBI" id="CHEBI:30616"/>
    </ligand>
</feature>
<dbReference type="Gene3D" id="3.30.70.1230">
    <property type="entry name" value="Nucleotide cyclase"/>
    <property type="match status" value="2"/>
</dbReference>
<feature type="transmembrane region" description="Helical" evidence="19">
    <location>
        <begin position="196"/>
        <end position="218"/>
    </location>
</feature>
<feature type="binding site" evidence="16">
    <location>
        <begin position="953"/>
        <end position="957"/>
    </location>
    <ligand>
        <name>ATP</name>
        <dbReference type="ChEBI" id="CHEBI:30616"/>
    </ligand>
</feature>
<dbReference type="InterPro" id="IPR032628">
    <property type="entry name" value="AC_N"/>
</dbReference>
<organism evidence="21 22">
    <name type="scientific">Sparus aurata</name>
    <name type="common">Gilthead sea bream</name>
    <dbReference type="NCBI Taxonomy" id="8175"/>
    <lineage>
        <taxon>Eukaryota</taxon>
        <taxon>Metazoa</taxon>
        <taxon>Chordata</taxon>
        <taxon>Craniata</taxon>
        <taxon>Vertebrata</taxon>
        <taxon>Euteleostomi</taxon>
        <taxon>Actinopterygii</taxon>
        <taxon>Neopterygii</taxon>
        <taxon>Teleostei</taxon>
        <taxon>Neoteleostei</taxon>
        <taxon>Acanthomorphata</taxon>
        <taxon>Eupercaria</taxon>
        <taxon>Spariformes</taxon>
        <taxon>Sparidae</taxon>
        <taxon>Sparus</taxon>
    </lineage>
</organism>
<dbReference type="InterPro" id="IPR030672">
    <property type="entry name" value="Adcy"/>
</dbReference>
<evidence type="ECO:0000256" key="1">
    <source>
        <dbReference type="ARBA" id="ARBA00001593"/>
    </source>
</evidence>
<dbReference type="InterPro" id="IPR029787">
    <property type="entry name" value="Nucleotide_cyclase"/>
</dbReference>
<evidence type="ECO:0000256" key="11">
    <source>
        <dbReference type="ARBA" id="ARBA00022998"/>
    </source>
</evidence>
<evidence type="ECO:0000256" key="10">
    <source>
        <dbReference type="ARBA" id="ARBA00022989"/>
    </source>
</evidence>
<feature type="transmembrane region" description="Helical" evidence="19">
    <location>
        <begin position="116"/>
        <end position="136"/>
    </location>
</feature>
<evidence type="ECO:0000256" key="13">
    <source>
        <dbReference type="ARBA" id="ARBA00023180"/>
    </source>
</evidence>
<keyword evidence="13" id="KW-0325">Glycoprotein</keyword>
<dbReference type="GO" id="GO:0035556">
    <property type="term" value="P:intracellular signal transduction"/>
    <property type="evidence" value="ECO:0007669"/>
    <property type="project" value="InterPro"/>
</dbReference>
<dbReference type="Pfam" id="PF00211">
    <property type="entry name" value="Guanylate_cyc"/>
    <property type="match status" value="2"/>
</dbReference>
<comment type="similarity">
    <text evidence="15 18">Belongs to the adenylyl cyclase class-4/guanylyl cyclase family.</text>
</comment>
<dbReference type="FunFam" id="3.30.70.1230:FF:000001">
    <property type="entry name" value="Adenylate cyclase"/>
    <property type="match status" value="1"/>
</dbReference>
<feature type="transmembrane region" description="Helical" evidence="19">
    <location>
        <begin position="684"/>
        <end position="703"/>
    </location>
</feature>
<feature type="domain" description="Guanylate cyclase" evidence="20">
    <location>
        <begin position="290"/>
        <end position="417"/>
    </location>
</feature>
<evidence type="ECO:0000256" key="4">
    <source>
        <dbReference type="ARBA" id="ARBA00022692"/>
    </source>
</evidence>
<reference evidence="21" key="2">
    <citation type="submission" date="2025-08" db="UniProtKB">
        <authorList>
            <consortium name="Ensembl"/>
        </authorList>
    </citation>
    <scope>IDENTIFICATION</scope>
</reference>
<evidence type="ECO:0000256" key="3">
    <source>
        <dbReference type="ARBA" id="ARBA00004141"/>
    </source>
</evidence>
<dbReference type="EC" id="4.6.1.1" evidence="15"/>
<dbReference type="PANTHER" id="PTHR45627">
    <property type="entry name" value="ADENYLATE CYCLASE TYPE 1"/>
    <property type="match status" value="1"/>
</dbReference>
<dbReference type="InterPro" id="IPR001054">
    <property type="entry name" value="A/G_cyclase"/>
</dbReference>
<feature type="binding site" evidence="16">
    <location>
        <begin position="337"/>
        <end position="339"/>
    </location>
    <ligand>
        <name>ATP</name>
        <dbReference type="ChEBI" id="CHEBI:30616"/>
    </ligand>
</feature>
<feature type="binding site" evidence="16">
    <location>
        <position position="383"/>
    </location>
    <ligand>
        <name>ATP</name>
        <dbReference type="ChEBI" id="CHEBI:30616"/>
    </ligand>
</feature>
<dbReference type="CDD" id="cd07302">
    <property type="entry name" value="CHD"/>
    <property type="match status" value="2"/>
</dbReference>
<dbReference type="Proteomes" id="UP000472265">
    <property type="component" value="Chromosome 11"/>
</dbReference>
<keyword evidence="11 15" id="KW-0115">cAMP biosynthesis</keyword>
<evidence type="ECO:0000256" key="16">
    <source>
        <dbReference type="PIRSR" id="PIRSR039050-50"/>
    </source>
</evidence>
<evidence type="ECO:0000313" key="21">
    <source>
        <dbReference type="Ensembl" id="ENSSAUP00010033820.1"/>
    </source>
</evidence>
<accession>A0A671W4P1</accession>
<dbReference type="GO" id="GO:0004016">
    <property type="term" value="F:adenylate cyclase activity"/>
    <property type="evidence" value="ECO:0007669"/>
    <property type="project" value="UniProtKB-EC"/>
</dbReference>
<keyword evidence="10 19" id="KW-1133">Transmembrane helix</keyword>
<evidence type="ECO:0000256" key="15">
    <source>
        <dbReference type="PIRNR" id="PIRNR039050"/>
    </source>
</evidence>
<keyword evidence="8 15" id="KW-0067">ATP-binding</keyword>
<keyword evidence="22" id="KW-1185">Reference proteome</keyword>
<evidence type="ECO:0000256" key="17">
    <source>
        <dbReference type="PIRSR" id="PIRSR039050-51"/>
    </source>
</evidence>
<feature type="transmembrane region" description="Helical" evidence="19">
    <location>
        <begin position="564"/>
        <end position="585"/>
    </location>
</feature>
<dbReference type="GO" id="GO:0006171">
    <property type="term" value="P:cAMP biosynthetic process"/>
    <property type="evidence" value="ECO:0007669"/>
    <property type="project" value="UniProtKB-KW"/>
</dbReference>
<evidence type="ECO:0000256" key="19">
    <source>
        <dbReference type="SAM" id="Phobius"/>
    </source>
</evidence>
<feature type="transmembrane region" description="Helical" evidence="19">
    <location>
        <begin position="53"/>
        <end position="74"/>
    </location>
</feature>
<evidence type="ECO:0000256" key="8">
    <source>
        <dbReference type="ARBA" id="ARBA00022840"/>
    </source>
</evidence>
<evidence type="ECO:0000256" key="18">
    <source>
        <dbReference type="RuleBase" id="RU000405"/>
    </source>
</evidence>
<comment type="catalytic activity">
    <reaction evidence="1 15">
        <text>ATP = 3',5'-cyclic AMP + diphosphate</text>
        <dbReference type="Rhea" id="RHEA:15389"/>
        <dbReference type="ChEBI" id="CHEBI:30616"/>
        <dbReference type="ChEBI" id="CHEBI:33019"/>
        <dbReference type="ChEBI" id="CHEBI:58165"/>
        <dbReference type="EC" id="4.6.1.1"/>
    </reaction>
</comment>
<keyword evidence="6" id="KW-0677">Repeat</keyword>
<feature type="binding site" evidence="17">
    <location>
        <position position="339"/>
    </location>
    <ligand>
        <name>Mg(2+)</name>
        <dbReference type="ChEBI" id="CHEBI:18420"/>
        <label>1</label>
        <note>catalytic</note>
    </ligand>
</feature>
<dbReference type="PROSITE" id="PS00452">
    <property type="entry name" value="GUANYLATE_CYCLASE_1"/>
    <property type="match status" value="2"/>
</dbReference>
<keyword evidence="7 15" id="KW-0547">Nucleotide-binding</keyword>
<dbReference type="Ensembl" id="ENSSAUT00010035630.1">
    <property type="protein sequence ID" value="ENSSAUP00010033820.1"/>
    <property type="gene ID" value="ENSSAUG00010014004.1"/>
</dbReference>
<feature type="transmembrane region" description="Helical" evidence="19">
    <location>
        <begin position="169"/>
        <end position="190"/>
    </location>
</feature>
<dbReference type="GO" id="GO:0005886">
    <property type="term" value="C:plasma membrane"/>
    <property type="evidence" value="ECO:0007669"/>
    <property type="project" value="InterPro"/>
</dbReference>
<evidence type="ECO:0000259" key="20">
    <source>
        <dbReference type="PROSITE" id="PS50125"/>
    </source>
</evidence>
<sequence>MEEAPFERVKTRRRKGHCPAGAPLGAIACEDEFNSQELEALFQNYNLKLEQTATLKALAVLIVAASSLSLVELLSSPRLTLSKGSYPVHCVVFLSLFIVTNVKYLQVTQLQQIARLALLFSFTFALLCCPFPLALGTSELVSAAAPEQGVWQLMLVTLVAYVLLPVRTLLAVLFGVMLAASHFIVIATSVTGRKQWLWRPLVANAVLFTSVNLSGVFVRILTERTQRKVFLQARNCIEERLRLEDENEKQERLLMSLLPRNVAMEMKEDFLKPPERIFHKIYIQRHDNVSILFADIVGFTSLASQCTAQELVKLLNELFGKFDELATENHCRRIKILGDCYYCVSGLTQPKADHAHCCVEMGLDMIDTIASVVEATEVDLNMRVGLHTGRVLCGVLGLRKWQYDVWSNDVTLANVMEAGGLPGSAEIISGKRNLNLKWIFPGLILSDIKPAKRMKFKTVCYLLVQLMHCRKMFKAEIPFSNVMTCEDDDKRRALRTASEKLRSRTSFSATAVQHSPGTRVNRYIGRLIEARQTESETTDLNFITLFYRSRERERRYHQVYDDHFISAVVLSLILAALFGLIYLLMIPQGMLVLLLLVLCVCFHVACVMYLHLTSVQCQPGCLTIHIRTVLCIFLVLLTYSVTQACVVSVGCVPWGPVGTNSNDSVEDAPADDNSTGVDRACPNMAYALLSCVAGSLTLVPYLRVSSLPKILLLLLLSVTYTVVMETSGGFLHTQGYDPVLAVLLFSGALALHSRQLDLKLRLDYLWATQAEEERDDMEKVKLDNKRILFNLLPAHVAQHFLMSNPRNMDLYYQSYAQVGVLFASIANFNDFYIELDGNNMGVECLRLLNEIIADFDELMDKECYRDIEKIKTIGSTYMAAVGLVPTTASKKSITSHLCTVSDFAIEMFDVLDAINYQSYNDFVLRVGINVGPVVAGVIGARRPQYDIWGNTVNVASRMDSTGVQGKIQVTEDVHRLIADYYNFVCRGQVSVKGKGQMLTYFLEGRRQGSMASQGQQQPGNAERCSSAFTHGSVCTRLSPAPTVTTYATIRTPSVSMTKPTTSTSTTRYLPSVPMVMV</sequence>
<protein>
    <recommendedName>
        <fullName evidence="15">Adenylate cyclase type 1</fullName>
        <ecNumber evidence="15">4.6.1.1</ecNumber>
    </recommendedName>
</protein>
<feature type="binding site" evidence="17">
    <location>
        <position position="296"/>
    </location>
    <ligand>
        <name>Mg(2+)</name>
        <dbReference type="ChEBI" id="CHEBI:18420"/>
        <label>2</label>
        <note>catalytic</note>
    </ligand>
</feature>
<evidence type="ECO:0000256" key="6">
    <source>
        <dbReference type="ARBA" id="ARBA00022737"/>
    </source>
</evidence>
<dbReference type="PANTHER" id="PTHR45627:SF22">
    <property type="entry name" value="ADENYLATE CYCLASE"/>
    <property type="match status" value="1"/>
</dbReference>
<comment type="function">
    <text evidence="15">Catalyzes the formation of the signaling molecule cAMP in response to G-protein signaling.</text>
</comment>
<evidence type="ECO:0000256" key="7">
    <source>
        <dbReference type="ARBA" id="ARBA00022741"/>
    </source>
</evidence>
<dbReference type="SMART" id="SM00044">
    <property type="entry name" value="CYCc"/>
    <property type="match status" value="2"/>
</dbReference>
<evidence type="ECO:0000256" key="9">
    <source>
        <dbReference type="ARBA" id="ARBA00022842"/>
    </source>
</evidence>
<feature type="transmembrane region" description="Helical" evidence="19">
    <location>
        <begin position="86"/>
        <end position="104"/>
    </location>
</feature>
<evidence type="ECO:0000313" key="22">
    <source>
        <dbReference type="Proteomes" id="UP000472265"/>
    </source>
</evidence>
<dbReference type="GO" id="GO:0005524">
    <property type="term" value="F:ATP binding"/>
    <property type="evidence" value="ECO:0007669"/>
    <property type="project" value="UniProtKB-UniRule"/>
</dbReference>
<feature type="binding site" evidence="16">
    <location>
        <position position="871"/>
    </location>
    <ligand>
        <name>ATP</name>
        <dbReference type="ChEBI" id="CHEBI:30616"/>
    </ligand>
</feature>
<evidence type="ECO:0000256" key="14">
    <source>
        <dbReference type="ARBA" id="ARBA00023239"/>
    </source>
</evidence>
<reference evidence="21" key="1">
    <citation type="submission" date="2021-04" db="EMBL/GenBank/DDBJ databases">
        <authorList>
            <consortium name="Wellcome Sanger Institute Data Sharing"/>
        </authorList>
    </citation>
    <scope>NUCLEOTIDE SEQUENCE [LARGE SCALE GENOMIC DNA]</scope>
</reference>
<comment type="cofactor">
    <cofactor evidence="17">
        <name>Mg(2+)</name>
        <dbReference type="ChEBI" id="CHEBI:18420"/>
    </cofactor>
    <cofactor evidence="17">
        <name>Mn(2+)</name>
        <dbReference type="ChEBI" id="CHEBI:29035"/>
    </cofactor>
    <text evidence="17">Binds 2 magnesium ions per subunit. Is also active with manganese (in vitro).</text>
</comment>
<dbReference type="Pfam" id="PF16214">
    <property type="entry name" value="AC_N"/>
    <property type="match status" value="1"/>
</dbReference>